<feature type="region of interest" description="Disordered" evidence="1">
    <location>
        <begin position="227"/>
        <end position="339"/>
    </location>
</feature>
<dbReference type="HOGENOM" id="CLU_037771_1_0_1"/>
<dbReference type="OrthoDB" id="5389892at2759"/>
<dbReference type="PANTHER" id="PTHR28307">
    <property type="entry name" value="PROTEIN PAL1"/>
    <property type="match status" value="1"/>
</dbReference>
<feature type="compositionally biased region" description="Low complexity" evidence="1">
    <location>
        <begin position="78"/>
        <end position="90"/>
    </location>
</feature>
<dbReference type="Pfam" id="PF08316">
    <property type="entry name" value="Pal1"/>
    <property type="match status" value="1"/>
</dbReference>
<evidence type="ECO:0000313" key="3">
    <source>
        <dbReference type="Proteomes" id="UP000031186"/>
    </source>
</evidence>
<sequence>MGIETLLRKGGRKEGASRARKDADEYGPSYDKQWRRRQAHRYLLEPLTAPEPNQEAGLGSSHVNPYITAAKERLEAQTATAAATSATSAASPPPSPAPKKKENRPEPWLLKDLPGIPAYWPSTSATPHQLVYPTPPSSASPTRRSFDVFPSSPFATSYQSRQSSESSHLSSHRKGSQQSTRVWSEFISTAALTRQSSESSHLSSHPKGSQQFTRVWSETISIAALTTSSAVTPPTSPSQRNSTSSAGDNNNALCRNNTHSPPQCQPRYARLSAHTSSTTWGRQSYPEYPRNQLDKARRVRQNASNSTDSNKKKYISNRKSSSEARLAERFPGDMSHRPLDMIKREARAAERPHRHRKRISETDTIDALDTIGGAYHHGGPYDATLRSRNLNKKYSPVAAVQDSNMEAIRATPRENIMDSLIKHVPLQGTASIPSGARDMRGRIMYYEEGADLMREPDAAGGAYKRWDGIQYHPDDLKGKGEPSFTLERDMKKGRRHRHHLSEADAFEMAPGTNRFSRWAASHQRSVSQHSAEALSSGVTYKNNPDGDLRRAHSTGNKLSDGLKRRFGSIRRKKDLPSAAVS</sequence>
<feature type="region of interest" description="Disordered" evidence="1">
    <location>
        <begin position="526"/>
        <end position="581"/>
    </location>
</feature>
<dbReference type="EMBL" id="AZNF01000001">
    <property type="protein sequence ID" value="KID70611.1"/>
    <property type="molecule type" value="Genomic_DNA"/>
</dbReference>
<dbReference type="GO" id="GO:0016301">
    <property type="term" value="F:kinase activity"/>
    <property type="evidence" value="ECO:0007669"/>
    <property type="project" value="UniProtKB-KW"/>
</dbReference>
<dbReference type="GO" id="GO:0005737">
    <property type="term" value="C:cytoplasm"/>
    <property type="evidence" value="ECO:0007669"/>
    <property type="project" value="TreeGrafter"/>
</dbReference>
<keyword evidence="3" id="KW-1185">Reference proteome</keyword>
<evidence type="ECO:0000313" key="2">
    <source>
        <dbReference type="EMBL" id="KID70611.1"/>
    </source>
</evidence>
<feature type="non-terminal residue" evidence="2">
    <location>
        <position position="1"/>
    </location>
</feature>
<evidence type="ECO:0000256" key="1">
    <source>
        <dbReference type="SAM" id="MobiDB-lite"/>
    </source>
</evidence>
<feature type="compositionally biased region" description="Polar residues" evidence="1">
    <location>
        <begin position="273"/>
        <end position="282"/>
    </location>
</feature>
<feature type="compositionally biased region" description="Basic and acidic residues" evidence="1">
    <location>
        <begin position="12"/>
        <end position="24"/>
    </location>
</feature>
<accession>A0A0B4FY97</accession>
<feature type="region of interest" description="Disordered" evidence="1">
    <location>
        <begin position="1"/>
        <end position="110"/>
    </location>
</feature>
<reference evidence="2 3" key="1">
    <citation type="journal article" date="2014" name="Proc. Natl. Acad. Sci. U.S.A.">
        <title>Trajectory and genomic determinants of fungal-pathogen speciation and host adaptation.</title>
        <authorList>
            <person name="Hu X."/>
            <person name="Xiao G."/>
            <person name="Zheng P."/>
            <person name="Shang Y."/>
            <person name="Su Y."/>
            <person name="Zhang X."/>
            <person name="Liu X."/>
            <person name="Zhan S."/>
            <person name="St Leger R.J."/>
            <person name="Wang C."/>
        </authorList>
    </citation>
    <scope>NUCLEOTIDE SEQUENCE [LARGE SCALE GENOMIC DNA]</scope>
    <source>
        <strain evidence="2 3">ARSEF 549</strain>
    </source>
</reference>
<feature type="compositionally biased region" description="Polar residues" evidence="1">
    <location>
        <begin position="239"/>
        <end position="262"/>
    </location>
</feature>
<gene>
    <name evidence="2" type="ORF">MAN_00210</name>
</gene>
<proteinExistence type="predicted"/>
<dbReference type="VEuPathDB" id="FungiDB:MAN_00210"/>
<dbReference type="Proteomes" id="UP000031186">
    <property type="component" value="Unassembled WGS sequence"/>
</dbReference>
<dbReference type="AlphaFoldDB" id="A0A0B4FY97"/>
<name>A0A0B4FY97_METAF</name>
<organism evidence="2 3">
    <name type="scientific">Metarhizium anisopliae (strain ARSEF 549)</name>
    <dbReference type="NCBI Taxonomy" id="3151832"/>
    <lineage>
        <taxon>Eukaryota</taxon>
        <taxon>Fungi</taxon>
        <taxon>Dikarya</taxon>
        <taxon>Ascomycota</taxon>
        <taxon>Pezizomycotina</taxon>
        <taxon>Sordariomycetes</taxon>
        <taxon>Hypocreomycetidae</taxon>
        <taxon>Hypocreales</taxon>
        <taxon>Clavicipitaceae</taxon>
        <taxon>Metarhizium</taxon>
    </lineage>
</organism>
<keyword evidence="2" id="KW-0808">Transferase</keyword>
<dbReference type="PANTHER" id="PTHR28307:SF1">
    <property type="entry name" value="PAL1 CELL MORPHOLOGY PROTEIN"/>
    <property type="match status" value="1"/>
</dbReference>
<feature type="compositionally biased region" description="Basic residues" evidence="1">
    <location>
        <begin position="564"/>
        <end position="573"/>
    </location>
</feature>
<comment type="caution">
    <text evidence="2">The sequence shown here is derived from an EMBL/GenBank/DDBJ whole genome shotgun (WGS) entry which is preliminary data.</text>
</comment>
<feature type="region of interest" description="Disordered" evidence="1">
    <location>
        <begin position="124"/>
        <end position="180"/>
    </location>
</feature>
<feature type="compositionally biased region" description="Low complexity" evidence="1">
    <location>
        <begin position="157"/>
        <end position="169"/>
    </location>
</feature>
<keyword evidence="2" id="KW-0418">Kinase</keyword>
<protein>
    <submittedName>
        <fullName evidence="2">Protein kinase</fullName>
    </submittedName>
</protein>
<dbReference type="InterPro" id="IPR013226">
    <property type="entry name" value="Pal1"/>
</dbReference>
<feature type="compositionally biased region" description="Basic and acidic residues" evidence="1">
    <location>
        <begin position="320"/>
        <end position="339"/>
    </location>
</feature>